<feature type="region of interest" description="Disordered" evidence="1">
    <location>
        <begin position="122"/>
        <end position="159"/>
    </location>
</feature>
<sequence length="243" mass="26533">SVNENNQKLYKYSPNLYAKSKSNTTSLCEFKNSKSTLGENLENSAKSSNSELKDVLFNNGSVSSNSSQSSHMDVSVPHSSTVACSNNIYDISAISMDVNIDCKRADNAVSKSSCSTDSEKVIHSSTSFSSEPVTSFSKSHPHCHYHPSNAAENQPSQHTSQIVMTNHGFQFSSDSENNEDDDTSSLLSITFDDNYLEDIPEENDNADVNIPRDFNSNKLNSNNGTTNSSTSRTSLQHLESTTS</sequence>
<feature type="compositionally biased region" description="Low complexity" evidence="1">
    <location>
        <begin position="216"/>
        <end position="234"/>
    </location>
</feature>
<accession>A0A0B6YUM1</accession>
<dbReference type="EMBL" id="HACG01013089">
    <property type="protein sequence ID" value="CEK59954.1"/>
    <property type="molecule type" value="Transcribed_RNA"/>
</dbReference>
<proteinExistence type="predicted"/>
<feature type="compositionally biased region" description="Polar residues" evidence="1">
    <location>
        <begin position="150"/>
        <end position="159"/>
    </location>
</feature>
<protein>
    <submittedName>
        <fullName evidence="2">Uncharacterized protein</fullName>
    </submittedName>
</protein>
<feature type="region of interest" description="Disordered" evidence="1">
    <location>
        <begin position="199"/>
        <end position="243"/>
    </location>
</feature>
<name>A0A0B6YUM1_9EUPU</name>
<feature type="non-terminal residue" evidence="2">
    <location>
        <position position="1"/>
    </location>
</feature>
<evidence type="ECO:0000313" key="2">
    <source>
        <dbReference type="EMBL" id="CEK59954.1"/>
    </source>
</evidence>
<gene>
    <name evidence="2" type="primary">ORF37958</name>
</gene>
<organism evidence="2">
    <name type="scientific">Arion vulgaris</name>
    <dbReference type="NCBI Taxonomy" id="1028688"/>
    <lineage>
        <taxon>Eukaryota</taxon>
        <taxon>Metazoa</taxon>
        <taxon>Spiralia</taxon>
        <taxon>Lophotrochozoa</taxon>
        <taxon>Mollusca</taxon>
        <taxon>Gastropoda</taxon>
        <taxon>Heterobranchia</taxon>
        <taxon>Euthyneura</taxon>
        <taxon>Panpulmonata</taxon>
        <taxon>Eupulmonata</taxon>
        <taxon>Stylommatophora</taxon>
        <taxon>Helicina</taxon>
        <taxon>Arionoidea</taxon>
        <taxon>Arionidae</taxon>
        <taxon>Arion</taxon>
    </lineage>
</organism>
<dbReference type="AlphaFoldDB" id="A0A0B6YUM1"/>
<evidence type="ECO:0000256" key="1">
    <source>
        <dbReference type="SAM" id="MobiDB-lite"/>
    </source>
</evidence>
<reference evidence="2" key="1">
    <citation type="submission" date="2014-12" db="EMBL/GenBank/DDBJ databases">
        <title>Insight into the proteome of Arion vulgaris.</title>
        <authorList>
            <person name="Aradska J."/>
            <person name="Bulat T."/>
            <person name="Smidak R."/>
            <person name="Sarate P."/>
            <person name="Gangsoo J."/>
            <person name="Sialana F."/>
            <person name="Bilban M."/>
            <person name="Lubec G."/>
        </authorList>
    </citation>
    <scope>NUCLEOTIDE SEQUENCE</scope>
    <source>
        <tissue evidence="2">Skin</tissue>
    </source>
</reference>
<feature type="non-terminal residue" evidence="2">
    <location>
        <position position="243"/>
    </location>
</feature>
<feature type="compositionally biased region" description="Low complexity" evidence="1">
    <location>
        <begin position="124"/>
        <end position="138"/>
    </location>
</feature>